<accession>A0ABS9KDK4</accession>
<sequence>MRTSLLKYLLIVISSLSLIFIMNCEGPEGPTGPEGPQGPQGELGPEGPQGPPGEDGNANVISSEWIRLGDVATPADTSLIGRNYTRYHIPADQLTQEIIDGGTIIVYYQLLGMITPLPYTLAGIGGDEDKLITFAPFTPERITILSQELDNTAWPINLNTEFRYILIPSSTPAKQKLPDFADYHATMDFYGLEY</sequence>
<reference evidence="2" key="1">
    <citation type="submission" date="2022-01" db="EMBL/GenBank/DDBJ databases">
        <authorList>
            <person name="Wang Y."/>
        </authorList>
    </citation>
    <scope>NUCLEOTIDE SEQUENCE</scope>
    <source>
        <strain evidence="2">WB101</strain>
    </source>
</reference>
<reference evidence="2" key="2">
    <citation type="submission" date="2024-05" db="EMBL/GenBank/DDBJ databases">
        <title>Rhodohalobacter halophilus gen. nov., sp. nov., a moderately halophilic member of the family Balneolaceae.</title>
        <authorList>
            <person name="Xia J."/>
        </authorList>
    </citation>
    <scope>NUCLEOTIDE SEQUENCE</scope>
    <source>
        <strain evidence="2">WB101</strain>
    </source>
</reference>
<proteinExistence type="predicted"/>
<protein>
    <recommendedName>
        <fullName evidence="4">Collagen-like protein</fullName>
    </recommendedName>
</protein>
<dbReference type="Gene3D" id="1.20.5.320">
    <property type="entry name" value="6-Phosphogluconate Dehydrogenase, domain 3"/>
    <property type="match status" value="1"/>
</dbReference>
<dbReference type="Proteomes" id="UP001165366">
    <property type="component" value="Unassembled WGS sequence"/>
</dbReference>
<feature type="region of interest" description="Disordered" evidence="1">
    <location>
        <begin position="27"/>
        <end position="59"/>
    </location>
</feature>
<keyword evidence="3" id="KW-1185">Reference proteome</keyword>
<gene>
    <name evidence="2" type="ORF">L6773_10065</name>
</gene>
<comment type="caution">
    <text evidence="2">The sequence shown here is derived from an EMBL/GenBank/DDBJ whole genome shotgun (WGS) entry which is preliminary data.</text>
</comment>
<evidence type="ECO:0000313" key="2">
    <source>
        <dbReference type="EMBL" id="MCG2588913.1"/>
    </source>
</evidence>
<evidence type="ECO:0008006" key="4">
    <source>
        <dbReference type="Google" id="ProtNLM"/>
    </source>
</evidence>
<organism evidence="2 3">
    <name type="scientific">Rhodohalobacter sulfatireducens</name>
    <dbReference type="NCBI Taxonomy" id="2911366"/>
    <lineage>
        <taxon>Bacteria</taxon>
        <taxon>Pseudomonadati</taxon>
        <taxon>Balneolota</taxon>
        <taxon>Balneolia</taxon>
        <taxon>Balneolales</taxon>
        <taxon>Balneolaceae</taxon>
        <taxon>Rhodohalobacter</taxon>
    </lineage>
</organism>
<dbReference type="RefSeq" id="WP_237853994.1">
    <property type="nucleotide sequence ID" value="NZ_JAKLWS010000010.1"/>
</dbReference>
<name>A0ABS9KDK4_9BACT</name>
<evidence type="ECO:0000313" key="3">
    <source>
        <dbReference type="Proteomes" id="UP001165366"/>
    </source>
</evidence>
<dbReference type="EMBL" id="JAKLWS010000010">
    <property type="protein sequence ID" value="MCG2588913.1"/>
    <property type="molecule type" value="Genomic_DNA"/>
</dbReference>
<evidence type="ECO:0000256" key="1">
    <source>
        <dbReference type="SAM" id="MobiDB-lite"/>
    </source>
</evidence>
<feature type="compositionally biased region" description="Low complexity" evidence="1">
    <location>
        <begin position="37"/>
        <end position="46"/>
    </location>
</feature>